<dbReference type="OrthoDB" id="10045676at2759"/>
<dbReference type="FunFam" id="1.20.5.500:FF:000004">
    <property type="entry name" value="ATPase inhibitor A, mitochondrial"/>
    <property type="match status" value="1"/>
</dbReference>
<keyword evidence="4 6" id="KW-0175">Coiled coil</keyword>
<dbReference type="GO" id="GO:0005739">
    <property type="term" value="C:mitochondrion"/>
    <property type="evidence" value="ECO:0007669"/>
    <property type="project" value="UniProtKB-SubCell"/>
</dbReference>
<dbReference type="KEGG" id="epa:110237142"/>
<dbReference type="EnsemblMetazoa" id="XM_021042722.2">
    <property type="protein sequence ID" value="XP_020898381.1"/>
    <property type="gene ID" value="LOC110237142"/>
</dbReference>
<sequence>MAARAVACRLRVFSSQFSFARMMCSGEMGSGSGKGGGGGGTIREAGGAFGKMEQAHEEQYFRQLREQQLKALREQHKHMVEMLEKDISHHESQIKHNKEQIDKYKKMIDKEQSKKDGSDSD</sequence>
<evidence type="ECO:0008006" key="9">
    <source>
        <dbReference type="Google" id="ProtNLM"/>
    </source>
</evidence>
<evidence type="ECO:0000313" key="7">
    <source>
        <dbReference type="EnsemblMetazoa" id="XP_020898381.1"/>
    </source>
</evidence>
<evidence type="ECO:0000256" key="1">
    <source>
        <dbReference type="ARBA" id="ARBA00004173"/>
    </source>
</evidence>
<dbReference type="Gene3D" id="1.20.5.500">
    <property type="entry name" value="Single helix bin"/>
    <property type="match status" value="1"/>
</dbReference>
<dbReference type="InterPro" id="IPR007648">
    <property type="entry name" value="ATPase_inhibitor_mt"/>
</dbReference>
<protein>
    <recommendedName>
        <fullName evidence="9">Mitochondrial ATPase inhibitor</fullName>
    </recommendedName>
</protein>
<organism evidence="7 8">
    <name type="scientific">Exaiptasia diaphana</name>
    <name type="common">Tropical sea anemone</name>
    <name type="synonym">Aiptasia pulchella</name>
    <dbReference type="NCBI Taxonomy" id="2652724"/>
    <lineage>
        <taxon>Eukaryota</taxon>
        <taxon>Metazoa</taxon>
        <taxon>Cnidaria</taxon>
        <taxon>Anthozoa</taxon>
        <taxon>Hexacorallia</taxon>
        <taxon>Actiniaria</taxon>
        <taxon>Aiptasiidae</taxon>
        <taxon>Exaiptasia</taxon>
    </lineage>
</organism>
<keyword evidence="5" id="KW-0496">Mitochondrion</keyword>
<keyword evidence="8" id="KW-1185">Reference proteome</keyword>
<dbReference type="AlphaFoldDB" id="A0A913X3P9"/>
<proteinExistence type="inferred from homology"/>
<comment type="similarity">
    <text evidence="2">Belongs to the ATPase inhibitor family.</text>
</comment>
<dbReference type="PANTHER" id="PTHR48417">
    <property type="entry name" value="ATP SYNTHASE F1 SUBUNIT EPSILON"/>
    <property type="match status" value="1"/>
</dbReference>
<evidence type="ECO:0000256" key="3">
    <source>
        <dbReference type="ARBA" id="ARBA00022946"/>
    </source>
</evidence>
<evidence type="ECO:0000256" key="6">
    <source>
        <dbReference type="SAM" id="Coils"/>
    </source>
</evidence>
<dbReference type="Pfam" id="PF04568">
    <property type="entry name" value="IATP"/>
    <property type="match status" value="1"/>
</dbReference>
<accession>A0A913X3P9</accession>
<dbReference type="SUPFAM" id="SSF64602">
    <property type="entry name" value="F1 ATPase inhibitor, IF1, C-terminal domain"/>
    <property type="match status" value="1"/>
</dbReference>
<evidence type="ECO:0000256" key="4">
    <source>
        <dbReference type="ARBA" id="ARBA00023054"/>
    </source>
</evidence>
<evidence type="ECO:0000256" key="2">
    <source>
        <dbReference type="ARBA" id="ARBA00010901"/>
    </source>
</evidence>
<evidence type="ECO:0000313" key="8">
    <source>
        <dbReference type="Proteomes" id="UP000887567"/>
    </source>
</evidence>
<dbReference type="GO" id="GO:0042030">
    <property type="term" value="F:ATPase inhibitor activity"/>
    <property type="evidence" value="ECO:0007669"/>
    <property type="project" value="InterPro"/>
</dbReference>
<dbReference type="PANTHER" id="PTHR48417:SF1">
    <property type="entry name" value="ATP SYNTHASE F1 SUBUNIT EPSILON"/>
    <property type="match status" value="1"/>
</dbReference>
<keyword evidence="3" id="KW-0809">Transit peptide</keyword>
<dbReference type="Proteomes" id="UP000887567">
    <property type="component" value="Unplaced"/>
</dbReference>
<evidence type="ECO:0000256" key="5">
    <source>
        <dbReference type="ARBA" id="ARBA00023128"/>
    </source>
</evidence>
<dbReference type="GeneID" id="110237142"/>
<name>A0A913X3P9_EXADI</name>
<reference evidence="7" key="1">
    <citation type="submission" date="2022-11" db="UniProtKB">
        <authorList>
            <consortium name="EnsemblMetazoa"/>
        </authorList>
    </citation>
    <scope>IDENTIFICATION</scope>
</reference>
<dbReference type="RefSeq" id="XP_020898381.1">
    <property type="nucleotide sequence ID" value="XM_021042722.2"/>
</dbReference>
<comment type="subcellular location">
    <subcellularLocation>
        <location evidence="1">Mitochondrion</location>
    </subcellularLocation>
</comment>
<feature type="coiled-coil region" evidence="6">
    <location>
        <begin position="66"/>
        <end position="114"/>
    </location>
</feature>
<dbReference type="OMA" id="HIAIHRE"/>